<dbReference type="CDD" id="cd16830">
    <property type="entry name" value="HemS-like_N"/>
    <property type="match status" value="1"/>
</dbReference>
<dbReference type="Proteomes" id="UP000295794">
    <property type="component" value="Unassembled WGS sequence"/>
</dbReference>
<dbReference type="CDD" id="cd16831">
    <property type="entry name" value="HemS-like_C"/>
    <property type="match status" value="1"/>
</dbReference>
<dbReference type="EMBL" id="SMBT01000001">
    <property type="protein sequence ID" value="TCU90368.1"/>
    <property type="molecule type" value="Genomic_DNA"/>
</dbReference>
<dbReference type="Pfam" id="PF05171">
    <property type="entry name" value="HemS"/>
    <property type="match status" value="2"/>
</dbReference>
<sequence>MHALSTQERNAVLKANYEALAAAEPKLRARDRAARLQVSEAELVAAQCGVEAIALTGTPQEIFIQLQNLGEVMVLSRNDWCVHERHGRYEEIHATGLVGMVLGKDIDLRMFFSYWKHAFAVNENGRRSVQFFDGAGEAVHKVYLTEKSDAAGYDACVSQFAAAEIPAMQIEAYPIDTSRGDCQDNAALREHWLSLTDTHGFFPMLGKHKVTRLAALKAAGDDLAQRVAIDATEIMLQRAATEKLPIMCFVSNRGMVQIHSGPVEKLLRTGPWFNILDPMFNLHLNTTAISECWVVNKPTSDGWVTSLEVYTEGGELIVQFFGVRKPGVPELPEWRKLMCDLCSTPLAG</sequence>
<reference evidence="3 5" key="2">
    <citation type="submission" date="2019-03" db="EMBL/GenBank/DDBJ databases">
        <title>Genomic Encyclopedia of Type Strains, Phase IV (KMG-IV): sequencing the most valuable type-strain genomes for metagenomic binning, comparative biology and taxonomic classification.</title>
        <authorList>
            <person name="Goeker M."/>
        </authorList>
    </citation>
    <scope>NUCLEOTIDE SEQUENCE [LARGE SCALE GENOMIC DNA]</scope>
    <source>
        <strain evidence="3 5">DSM 3764</strain>
    </source>
</reference>
<dbReference type="InterPro" id="IPR053733">
    <property type="entry name" value="Heme_Transport_Util_sf"/>
</dbReference>
<dbReference type="SUPFAM" id="SSF144064">
    <property type="entry name" value="Heme iron utilization protein-like"/>
    <property type="match status" value="1"/>
</dbReference>
<protein>
    <submittedName>
        <fullName evidence="2 3">Hemin transport protein</fullName>
    </submittedName>
</protein>
<dbReference type="AlphaFoldDB" id="A0A377Q3P7"/>
<gene>
    <name evidence="2" type="primary">hemS</name>
    <name evidence="3" type="ORF">EV682_101401</name>
    <name evidence="2" type="ORF">NCTC11159_00419</name>
</gene>
<evidence type="ECO:0000313" key="4">
    <source>
        <dbReference type="Proteomes" id="UP000255108"/>
    </source>
</evidence>
<evidence type="ECO:0000313" key="5">
    <source>
        <dbReference type="Proteomes" id="UP000295794"/>
    </source>
</evidence>
<keyword evidence="5" id="KW-1185">Reference proteome</keyword>
<dbReference type="InterPro" id="IPR007845">
    <property type="entry name" value="HemS/ChuX_dom"/>
</dbReference>
<dbReference type="GO" id="GO:0006826">
    <property type="term" value="P:iron ion transport"/>
    <property type="evidence" value="ECO:0007669"/>
    <property type="project" value="InterPro"/>
</dbReference>
<accession>A0A377Q3P7</accession>
<feature type="domain" description="Haemin-degrading HemS/ChuX" evidence="1">
    <location>
        <begin position="37"/>
        <end position="160"/>
    </location>
</feature>
<dbReference type="EMBL" id="UGHR01000001">
    <property type="protein sequence ID" value="STQ89395.1"/>
    <property type="molecule type" value="Genomic_DNA"/>
</dbReference>
<reference evidence="2 4" key="1">
    <citation type="submission" date="2018-06" db="EMBL/GenBank/DDBJ databases">
        <authorList>
            <consortium name="Pathogen Informatics"/>
            <person name="Doyle S."/>
        </authorList>
    </citation>
    <scope>NUCLEOTIDE SEQUENCE [LARGE SCALE GENOMIC DNA]</scope>
    <source>
        <strain evidence="2 4">NCTC11159</strain>
    </source>
</reference>
<dbReference type="Gene3D" id="3.40.1570.10">
    <property type="entry name" value="HemS/ChuS/ChuX like domains"/>
    <property type="match status" value="2"/>
</dbReference>
<feature type="domain" description="Haemin-degrading HemS/ChuX" evidence="1">
    <location>
        <begin position="209"/>
        <end position="340"/>
    </location>
</feature>
<name>A0A377Q3P7_9NEIS</name>
<dbReference type="Proteomes" id="UP000255108">
    <property type="component" value="Unassembled WGS sequence"/>
</dbReference>
<proteinExistence type="predicted"/>
<evidence type="ECO:0000259" key="1">
    <source>
        <dbReference type="Pfam" id="PF05171"/>
    </source>
</evidence>
<dbReference type="OrthoDB" id="316630at2"/>
<evidence type="ECO:0000313" key="2">
    <source>
        <dbReference type="EMBL" id="STQ89395.1"/>
    </source>
</evidence>
<organism evidence="2 4">
    <name type="scientific">Iodobacter fluviatilis</name>
    <dbReference type="NCBI Taxonomy" id="537"/>
    <lineage>
        <taxon>Bacteria</taxon>
        <taxon>Pseudomonadati</taxon>
        <taxon>Pseudomonadota</taxon>
        <taxon>Betaproteobacteria</taxon>
        <taxon>Neisseriales</taxon>
        <taxon>Chitinibacteraceae</taxon>
        <taxon>Iodobacter</taxon>
    </lineage>
</organism>
<dbReference type="RefSeq" id="WP_115225845.1">
    <property type="nucleotide sequence ID" value="NZ_CAWOLO010000001.1"/>
</dbReference>
<evidence type="ECO:0000313" key="3">
    <source>
        <dbReference type="EMBL" id="TCU90368.1"/>
    </source>
</evidence>